<proteinExistence type="predicted"/>
<protein>
    <submittedName>
        <fullName evidence="1">Uncharacterized protein</fullName>
    </submittedName>
</protein>
<dbReference type="Proteomes" id="UP000230709">
    <property type="component" value="Plasmid pOB3b2"/>
</dbReference>
<dbReference type="AlphaFoldDB" id="A0A2D2D7A8"/>
<dbReference type="KEGG" id="mtw:CQW49_22345"/>
<sequence>MPKELKEGLARVEQETHQIVEAIGLQNEQIRITIARLDEIIALLTPKDDAGEPTLSDLLAHLIAQNREQLILSRKTFEFLVDMQQSLPDKTVEALEKRFSSLAKP</sequence>
<gene>
    <name evidence="1" type="ORF">CQW49_22345</name>
</gene>
<accession>A0A2D2D7A8</accession>
<organism evidence="1 2">
    <name type="scientific">Methylosinus trichosporium (strain ATCC 35070 / NCIMB 11131 / UNIQEM 75 / OB3b)</name>
    <dbReference type="NCBI Taxonomy" id="595536"/>
    <lineage>
        <taxon>Bacteria</taxon>
        <taxon>Pseudomonadati</taxon>
        <taxon>Pseudomonadota</taxon>
        <taxon>Alphaproteobacteria</taxon>
        <taxon>Hyphomicrobiales</taxon>
        <taxon>Methylocystaceae</taxon>
        <taxon>Methylosinus</taxon>
    </lineage>
</organism>
<keyword evidence="1" id="KW-0614">Plasmid</keyword>
<evidence type="ECO:0000313" key="1">
    <source>
        <dbReference type="EMBL" id="ATQ70729.1"/>
    </source>
</evidence>
<reference evidence="2" key="1">
    <citation type="submission" date="2017-10" db="EMBL/GenBank/DDBJ databases">
        <title>Completed PacBio SMRT sequence of Methylosinus trichosporium OB3b reveals presence of a third large plasmid.</title>
        <authorList>
            <person name="Charles T.C."/>
            <person name="Lynch M.D.J."/>
            <person name="Heil J.R."/>
            <person name="Cheng J."/>
        </authorList>
    </citation>
    <scope>NUCLEOTIDE SEQUENCE [LARGE SCALE GENOMIC DNA]</scope>
    <source>
        <strain evidence="2">OB3b</strain>
        <plasmid evidence="2">pob3b2</plasmid>
    </source>
</reference>
<keyword evidence="2" id="KW-1185">Reference proteome</keyword>
<geneLocation type="plasmid" evidence="2">
    <name>pob3b2</name>
</geneLocation>
<evidence type="ECO:0000313" key="2">
    <source>
        <dbReference type="Proteomes" id="UP000230709"/>
    </source>
</evidence>
<dbReference type="RefSeq" id="WP_099831951.1">
    <property type="nucleotide sequence ID" value="NZ_CP023739.1"/>
</dbReference>
<dbReference type="EMBL" id="CP023739">
    <property type="protein sequence ID" value="ATQ70729.1"/>
    <property type="molecule type" value="Genomic_DNA"/>
</dbReference>
<name>A0A2D2D7A8_METT3</name>